<comment type="caution">
    <text evidence="4">The sequence shown here is derived from an EMBL/GenBank/DDBJ whole genome shotgun (WGS) entry which is preliminary data.</text>
</comment>
<keyword evidence="1" id="KW-0602">Photosynthesis</keyword>
<sequence>MRYFSNRFLIRFTDMVIFEKVLDAHGTRKWTGVAVAIAMAFVGLGNQVATASTAASDGSTNRAFVDPLDAPALMRTSVAGRPIMSVVGAGRRLVAAGMRGLIAISDDGGKTWTQASVPVQSDLLALSFPTNLEGWAVGHDGVVLHSGDGGATWSRQLDGRVAARSLSAIYQQKVAAGDQSVQPYLDQLNLNYKSGPTLPFVSVAFENARMGFAVGSFGMIVATEDGGKTWQPYLDRIDDPQFLHLNSIQYIEGNLYIAAEKGTVFKFDRQSGRFVAATTGYPGSFFGIVGNAKVLLAYGLRGTVYRSTDSGTTWTPTNVPMHGAITGAAYLPQRRAFVLVTSAGEIATGDEMGDNFQSQVVGNPTVFTAVHDMGDSAVALSGLDGTRILALH</sequence>
<evidence type="ECO:0000259" key="3">
    <source>
        <dbReference type="Pfam" id="PF14870"/>
    </source>
</evidence>
<dbReference type="SUPFAM" id="SSF110296">
    <property type="entry name" value="Oligoxyloglucan reducing end-specific cellobiohydrolase"/>
    <property type="match status" value="1"/>
</dbReference>
<dbReference type="EMBL" id="WOEZ01000186">
    <property type="protein sequence ID" value="NPT59173.1"/>
    <property type="molecule type" value="Genomic_DNA"/>
</dbReference>
<dbReference type="GO" id="GO:0015979">
    <property type="term" value="P:photosynthesis"/>
    <property type="evidence" value="ECO:0007669"/>
    <property type="project" value="UniProtKB-KW"/>
</dbReference>
<evidence type="ECO:0000256" key="1">
    <source>
        <dbReference type="ARBA" id="ARBA00022531"/>
    </source>
</evidence>
<keyword evidence="5" id="KW-1185">Reference proteome</keyword>
<dbReference type="InterPro" id="IPR028203">
    <property type="entry name" value="PSII_CF48-like_dom"/>
</dbReference>
<reference evidence="4 5" key="1">
    <citation type="submission" date="2019-11" db="EMBL/GenBank/DDBJ databases">
        <title>Metabolism of dissolved organic matter in forest soils.</title>
        <authorList>
            <person name="Cyle K.T."/>
            <person name="Wilhelm R.C."/>
            <person name="Martinez C.E."/>
        </authorList>
    </citation>
    <scope>NUCLEOTIDE SEQUENCE [LARGE SCALE GENOMIC DNA]</scope>
    <source>
        <strain evidence="4 5">5N</strain>
    </source>
</reference>
<dbReference type="InterPro" id="IPR015943">
    <property type="entry name" value="WD40/YVTN_repeat-like_dom_sf"/>
</dbReference>
<dbReference type="GO" id="GO:0009523">
    <property type="term" value="C:photosystem II"/>
    <property type="evidence" value="ECO:0007669"/>
    <property type="project" value="UniProtKB-KW"/>
</dbReference>
<keyword evidence="2" id="KW-0604">Photosystem II</keyword>
<proteinExistence type="predicted"/>
<dbReference type="Gene3D" id="2.130.10.10">
    <property type="entry name" value="YVTN repeat-like/Quinoprotein amine dehydrogenase"/>
    <property type="match status" value="2"/>
</dbReference>
<feature type="domain" description="Photosynthesis system II assembly factor Ycf48/Hcf136-like" evidence="3">
    <location>
        <begin position="200"/>
        <end position="345"/>
    </location>
</feature>
<dbReference type="AlphaFoldDB" id="A0A972SKK3"/>
<evidence type="ECO:0000256" key="2">
    <source>
        <dbReference type="ARBA" id="ARBA00023276"/>
    </source>
</evidence>
<dbReference type="Pfam" id="PF14870">
    <property type="entry name" value="PSII_BNR"/>
    <property type="match status" value="2"/>
</dbReference>
<dbReference type="RefSeq" id="WP_172172282.1">
    <property type="nucleotide sequence ID" value="NZ_WOEZ01000186.1"/>
</dbReference>
<name>A0A972SKK3_9BURK</name>
<dbReference type="PANTHER" id="PTHR47199">
    <property type="entry name" value="PHOTOSYSTEM II STABILITY/ASSEMBLY FACTOR HCF136, CHLOROPLASTIC"/>
    <property type="match status" value="1"/>
</dbReference>
<gene>
    <name evidence="4" type="ORF">GNZ13_32610</name>
</gene>
<keyword evidence="4" id="KW-0378">Hydrolase</keyword>
<accession>A0A972SKK3</accession>
<evidence type="ECO:0000313" key="5">
    <source>
        <dbReference type="Proteomes" id="UP000655523"/>
    </source>
</evidence>
<dbReference type="Proteomes" id="UP000655523">
    <property type="component" value="Unassembled WGS sequence"/>
</dbReference>
<dbReference type="GO" id="GO:0016787">
    <property type="term" value="F:hydrolase activity"/>
    <property type="evidence" value="ECO:0007669"/>
    <property type="project" value="UniProtKB-KW"/>
</dbReference>
<protein>
    <submittedName>
        <fullName evidence="4">Glycosyl hydrolase</fullName>
    </submittedName>
</protein>
<organism evidence="4 5">
    <name type="scientific">Paraburkholderia elongata</name>
    <dbReference type="NCBI Taxonomy" id="2675747"/>
    <lineage>
        <taxon>Bacteria</taxon>
        <taxon>Pseudomonadati</taxon>
        <taxon>Pseudomonadota</taxon>
        <taxon>Betaproteobacteria</taxon>
        <taxon>Burkholderiales</taxon>
        <taxon>Burkholderiaceae</taxon>
        <taxon>Paraburkholderia</taxon>
    </lineage>
</organism>
<dbReference type="PANTHER" id="PTHR47199:SF2">
    <property type="entry name" value="PHOTOSYSTEM II STABILITY_ASSEMBLY FACTOR HCF136, CHLOROPLASTIC"/>
    <property type="match status" value="1"/>
</dbReference>
<evidence type="ECO:0000313" key="4">
    <source>
        <dbReference type="EMBL" id="NPT59173.1"/>
    </source>
</evidence>
<feature type="domain" description="Photosynthesis system II assembly factor Ycf48/Hcf136-like" evidence="3">
    <location>
        <begin position="97"/>
        <end position="155"/>
    </location>
</feature>